<feature type="compositionally biased region" description="Polar residues" evidence="3">
    <location>
        <begin position="434"/>
        <end position="446"/>
    </location>
</feature>
<feature type="compositionally biased region" description="Acidic residues" evidence="3">
    <location>
        <begin position="414"/>
        <end position="431"/>
    </location>
</feature>
<dbReference type="PRINTS" id="PR00633">
    <property type="entry name" value="RCCNDNSATION"/>
</dbReference>
<keyword evidence="5" id="KW-1185">Reference proteome</keyword>
<feature type="compositionally biased region" description="Polar residues" evidence="3">
    <location>
        <begin position="312"/>
        <end position="323"/>
    </location>
</feature>
<evidence type="ECO:0008006" key="6">
    <source>
        <dbReference type="Google" id="ProtNLM"/>
    </source>
</evidence>
<feature type="non-terminal residue" evidence="4">
    <location>
        <position position="1"/>
    </location>
</feature>
<evidence type="ECO:0000256" key="2">
    <source>
        <dbReference type="PROSITE-ProRule" id="PRU00235"/>
    </source>
</evidence>
<dbReference type="Gene3D" id="2.130.10.30">
    <property type="entry name" value="Regulator of chromosome condensation 1/beta-lactamase-inhibitor protein II"/>
    <property type="match status" value="1"/>
</dbReference>
<name>A0A820IVE9_9BILA</name>
<feature type="compositionally biased region" description="Polar residues" evidence="3">
    <location>
        <begin position="142"/>
        <end position="151"/>
    </location>
</feature>
<accession>A0A820IVE9</accession>
<evidence type="ECO:0000256" key="1">
    <source>
        <dbReference type="ARBA" id="ARBA00022737"/>
    </source>
</evidence>
<evidence type="ECO:0000313" key="5">
    <source>
        <dbReference type="Proteomes" id="UP000663866"/>
    </source>
</evidence>
<proteinExistence type="predicted"/>
<feature type="region of interest" description="Disordered" evidence="3">
    <location>
        <begin position="221"/>
        <end position="248"/>
    </location>
</feature>
<sequence>NRFENSFDHQPDRYLYLLTNMLLNFYLLGHGDRGQLGLGPKLVSAETFETIEDSPKHITAIAAGEAHTAVRTARGDLYVCGDGKHGKLGSPTHTNEFQLCIVDRFKTYNVSKIVCGGCQTIVLAQKKSSEQQQSSGSDADIGNTTLSVTQRPKSRARSMRNKNMFDRASAAGDSIDATLRQTKPTGITNHLRVEADDDKSDKELSESLKSYTFNQTHTITNGKFRPAQSPALNRTNLHSNDGDLKPLKTGALDRTVRLSQDVDDLKPLKTGVSDRTARLNQDADDLKPLKTGALDRTVRLSHDVDDLKKPNNRFSSNDKSPIRNTRFEHTSSQPLRKKQDSDESSDGPVPSKPFAKKPERQSPPIKNDRRNSPVSRRRDDSDSDDNRLKRPSPIKAPMSETLNRKSRPQNRSDSDDDDDDDDDEEEDDDDDNQRLSNRPTKKQTPPTVARRSSLPHQSRSGAPMSSARDGNQTIGAKPVDGTRASFRGPATKTLAKPNTTTSNTDPSKKQTPSAEQPGFFARLFGSKSASNRSPPPPQPAKAPTPAAGTNTNSRACSIM</sequence>
<dbReference type="InterPro" id="IPR009091">
    <property type="entry name" value="RCC1/BLIP-II"/>
</dbReference>
<dbReference type="PANTHER" id="PTHR22870:SF440">
    <property type="entry name" value="RETINITIS PIGMENTOSA GTPASE REGULATOR B-RELATED"/>
    <property type="match status" value="1"/>
</dbReference>
<dbReference type="SUPFAM" id="SSF50985">
    <property type="entry name" value="RCC1/BLIP-II"/>
    <property type="match status" value="1"/>
</dbReference>
<keyword evidence="1" id="KW-0677">Repeat</keyword>
<dbReference type="InterPro" id="IPR000408">
    <property type="entry name" value="Reg_chr_condens"/>
</dbReference>
<dbReference type="Pfam" id="PF13540">
    <property type="entry name" value="RCC1_2"/>
    <property type="match status" value="1"/>
</dbReference>
<gene>
    <name evidence="4" type="ORF">OVN521_LOCUS31792</name>
</gene>
<dbReference type="AlphaFoldDB" id="A0A820IVE9"/>
<evidence type="ECO:0000256" key="3">
    <source>
        <dbReference type="SAM" id="MobiDB-lite"/>
    </source>
</evidence>
<feature type="region of interest" description="Disordered" evidence="3">
    <location>
        <begin position="304"/>
        <end position="559"/>
    </location>
</feature>
<feature type="compositionally biased region" description="Polar residues" evidence="3">
    <location>
        <begin position="230"/>
        <end position="239"/>
    </location>
</feature>
<organism evidence="4 5">
    <name type="scientific">Rotaria magnacalcarata</name>
    <dbReference type="NCBI Taxonomy" id="392030"/>
    <lineage>
        <taxon>Eukaryota</taxon>
        <taxon>Metazoa</taxon>
        <taxon>Spiralia</taxon>
        <taxon>Gnathifera</taxon>
        <taxon>Rotifera</taxon>
        <taxon>Eurotatoria</taxon>
        <taxon>Bdelloidea</taxon>
        <taxon>Philodinida</taxon>
        <taxon>Philodinidae</taxon>
        <taxon>Rotaria</taxon>
    </lineage>
</organism>
<dbReference type="PROSITE" id="PS50012">
    <property type="entry name" value="RCC1_3"/>
    <property type="match status" value="2"/>
</dbReference>
<reference evidence="4" key="1">
    <citation type="submission" date="2021-02" db="EMBL/GenBank/DDBJ databases">
        <authorList>
            <person name="Nowell W R."/>
        </authorList>
    </citation>
    <scope>NUCLEOTIDE SEQUENCE</scope>
</reference>
<comment type="caution">
    <text evidence="4">The sequence shown here is derived from an EMBL/GenBank/DDBJ whole genome shotgun (WGS) entry which is preliminary data.</text>
</comment>
<feature type="compositionally biased region" description="Polar residues" evidence="3">
    <location>
        <begin position="496"/>
        <end position="514"/>
    </location>
</feature>
<dbReference type="EMBL" id="CAJOBG010018459">
    <property type="protein sequence ID" value="CAF4315346.1"/>
    <property type="molecule type" value="Genomic_DNA"/>
</dbReference>
<evidence type="ECO:0000313" key="4">
    <source>
        <dbReference type="EMBL" id="CAF4315346.1"/>
    </source>
</evidence>
<dbReference type="PANTHER" id="PTHR22870">
    <property type="entry name" value="REGULATOR OF CHROMOSOME CONDENSATION"/>
    <property type="match status" value="1"/>
</dbReference>
<feature type="region of interest" description="Disordered" evidence="3">
    <location>
        <begin position="127"/>
        <end position="178"/>
    </location>
</feature>
<feature type="compositionally biased region" description="Pro residues" evidence="3">
    <location>
        <begin position="533"/>
        <end position="542"/>
    </location>
</feature>
<feature type="repeat" description="RCC1" evidence="2">
    <location>
        <begin position="23"/>
        <end position="74"/>
    </location>
</feature>
<feature type="compositionally biased region" description="Polar residues" evidence="3">
    <location>
        <begin position="548"/>
        <end position="559"/>
    </location>
</feature>
<feature type="compositionally biased region" description="Basic and acidic residues" evidence="3">
    <location>
        <begin position="356"/>
        <end position="388"/>
    </location>
</feature>
<feature type="repeat" description="RCC1" evidence="2">
    <location>
        <begin position="75"/>
        <end position="126"/>
    </location>
</feature>
<dbReference type="InterPro" id="IPR051210">
    <property type="entry name" value="Ub_ligase/GEF_domain"/>
</dbReference>
<protein>
    <recommendedName>
        <fullName evidence="6">Retinitis pigmentosa GTPase regulator</fullName>
    </recommendedName>
</protein>
<dbReference type="Proteomes" id="UP000663866">
    <property type="component" value="Unassembled WGS sequence"/>
</dbReference>